<dbReference type="AlphaFoldDB" id="A0A6H1ZCW2"/>
<sequence>MRWQTQEQYLRMILARQLDIPMLGKIFYAVPQGSSTSLYEDWARNELDIPAELLFTGALAPAQAFEACSGYRNDVVCVFPGAYDIDTELAWSKHNTHLVGMGGPNTFGDWSEPNVVIYSDNVACASVITVTGANCQFLNFTAQNYGNNAACLTAFTLNKYGCRFKNVSFQGVMTAGNDDVVAAASLYIAADGMYPIFEKCVIGQNVWDVREGALSGMLRFTGTTVGPYGGEFRNCRFLSRSDTATVAMVVLPANQSIGGTWLFDNCSFENFALNWVVNLNQVFYDACGTTHSIILHHCNAVGFGEWQNADAGNNYIASDMPIVGLGGGLARNPTGVAGT</sequence>
<dbReference type="InterPro" id="IPR012334">
    <property type="entry name" value="Pectin_lyas_fold"/>
</dbReference>
<organism evidence="1">
    <name type="scientific">viral metagenome</name>
    <dbReference type="NCBI Taxonomy" id="1070528"/>
    <lineage>
        <taxon>unclassified sequences</taxon>
        <taxon>metagenomes</taxon>
        <taxon>organismal metagenomes</taxon>
    </lineage>
</organism>
<dbReference type="Gene3D" id="2.160.20.10">
    <property type="entry name" value="Single-stranded right-handed beta-helix, Pectin lyase-like"/>
    <property type="match status" value="1"/>
</dbReference>
<evidence type="ECO:0000313" key="2">
    <source>
        <dbReference type="EMBL" id="QJH93671.1"/>
    </source>
</evidence>
<name>A0A6H1ZCW2_9ZZZZ</name>
<evidence type="ECO:0008006" key="3">
    <source>
        <dbReference type="Google" id="ProtNLM"/>
    </source>
</evidence>
<dbReference type="InterPro" id="IPR011050">
    <property type="entry name" value="Pectin_lyase_fold/virulence"/>
</dbReference>
<dbReference type="EMBL" id="MT144590">
    <property type="protein sequence ID" value="QJH93671.1"/>
    <property type="molecule type" value="Genomic_DNA"/>
</dbReference>
<proteinExistence type="predicted"/>
<reference evidence="1" key="1">
    <citation type="submission" date="2020-03" db="EMBL/GenBank/DDBJ databases">
        <title>The deep terrestrial virosphere.</title>
        <authorList>
            <person name="Holmfeldt K."/>
            <person name="Nilsson E."/>
            <person name="Simone D."/>
            <person name="Lopez-Fernandez M."/>
            <person name="Wu X."/>
            <person name="de Brujin I."/>
            <person name="Lundin D."/>
            <person name="Andersson A."/>
            <person name="Bertilsson S."/>
            <person name="Dopson M."/>
        </authorList>
    </citation>
    <scope>NUCLEOTIDE SEQUENCE</scope>
    <source>
        <strain evidence="1">TM448A00204</strain>
        <strain evidence="2">TM448B00128</strain>
    </source>
</reference>
<gene>
    <name evidence="1" type="ORF">TM448A00204_0016</name>
    <name evidence="2" type="ORF">TM448B00128_0046</name>
</gene>
<evidence type="ECO:0000313" key="1">
    <source>
        <dbReference type="EMBL" id="QJA45271.1"/>
    </source>
</evidence>
<protein>
    <recommendedName>
        <fullName evidence="3">Pectate lyase</fullName>
    </recommendedName>
</protein>
<accession>A0A6H1ZCW2</accession>
<dbReference type="SUPFAM" id="SSF51126">
    <property type="entry name" value="Pectin lyase-like"/>
    <property type="match status" value="1"/>
</dbReference>
<dbReference type="EMBL" id="MT143988">
    <property type="protein sequence ID" value="QJA45271.1"/>
    <property type="molecule type" value="Genomic_DNA"/>
</dbReference>